<feature type="chain" id="PRO_5045205181" evidence="8">
    <location>
        <begin position="23"/>
        <end position="888"/>
    </location>
</feature>
<gene>
    <name evidence="12" type="ORF">MFLAVUS_002087</name>
</gene>
<evidence type="ECO:0000259" key="9">
    <source>
        <dbReference type="Pfam" id="PF00082"/>
    </source>
</evidence>
<accession>A0ABP9YP97</accession>
<dbReference type="PROSITE" id="PS00138">
    <property type="entry name" value="SUBTILASE_SER"/>
    <property type="match status" value="1"/>
</dbReference>
<dbReference type="InterPro" id="IPR034187">
    <property type="entry name" value="Peptidases_S8_5"/>
</dbReference>
<dbReference type="InterPro" id="IPR023828">
    <property type="entry name" value="Peptidase_S8_Ser-AS"/>
</dbReference>
<evidence type="ECO:0000256" key="5">
    <source>
        <dbReference type="ARBA" id="ARBA00022801"/>
    </source>
</evidence>
<feature type="domain" description="PA" evidence="10">
    <location>
        <begin position="371"/>
        <end position="445"/>
    </location>
</feature>
<evidence type="ECO:0000259" key="10">
    <source>
        <dbReference type="Pfam" id="PF02225"/>
    </source>
</evidence>
<evidence type="ECO:0000256" key="4">
    <source>
        <dbReference type="ARBA" id="ARBA00022729"/>
    </source>
</evidence>
<evidence type="ECO:0000256" key="7">
    <source>
        <dbReference type="PROSITE-ProRule" id="PRU01240"/>
    </source>
</evidence>
<dbReference type="InterPro" id="IPR046450">
    <property type="entry name" value="PA_dom_sf"/>
</dbReference>
<evidence type="ECO:0000256" key="3">
    <source>
        <dbReference type="ARBA" id="ARBA00022670"/>
    </source>
</evidence>
<sequence>MASNRCLLPLLLLLTLFNSTLGQYILEFTSAKETNLFLTNHKDTITKIRYLYDSDVLTGTAIDFQNKNVAKRIIDDNPSIVNVWPIHHRIRQQAPALDFKNNESNSNSVPFVPQNKDTLRILTQENNKSQNLKSNGKGIKIGIIDSGVDYTLPALGGCFGENCKIAYGHDLVGNDFDGTASSIKESNDPIDNCPANSTSATGHGTFVTGIIAAEDKQYNWNGVAPGATIGMWKVYGCNYPAAPNDIVIKAMEMAYKAKMDIISISLGVSGGWAEDILSVVADRIVAKGIHVITASGNIGTRGIFLTASPASAKNVISAGSTMNSHVPGYILKLYNNESKKSTEIPYRTFTSTPLVLNKTLPLKSNKKFSAKDDACKKLEKHRYNGSIALIHQTHCDPLLQIMHARDAGAKAVLMYTDATNATTQVTVLTSAVLPVAFINHDDAQKAFEASRVKLTNVLVSMAAPASSLDTVSGFSTLGPTNELDLKPELLAIGGDVFSTLPRYLKSYGFRSGTSFSTPYIAGSVALFLSNTQPNIKPDQAKNILMNFAKQVTGPISDIHYGDSPIRQGAGVIDVTRSIAAYNNFMVLPAKLSLNDTSHFNKQQHITIYNQAKTEITFEISHMPSLTVTGYSLTNTTNKTPLEPIGLFGQNNSVATVDFSYDKLVVPAGESVQVRVRIQPPPLFEKDSNAMYGGYIGIRSHQYQATIPYFGMIGNMHDLPILDKSSHPSPAAPYTFPAIGYANSSGTLNSNETGYFHIQHKEKENKVVGAPYVLVRLLTGTRLLMIQVLNKRGKVVGDVPIDASRTYMMRNTLLPSDYSTSFYSWNWRGDYVPKDVTLSGTNKGFTPKLFKSGEYRLKVKGLRVNGDPANNKDWDEWISPRLKLVIEKP</sequence>
<dbReference type="Proteomes" id="UP001473302">
    <property type="component" value="Unassembled WGS sequence"/>
</dbReference>
<keyword evidence="2" id="KW-0964">Secreted</keyword>
<evidence type="ECO:0000313" key="12">
    <source>
        <dbReference type="EMBL" id="GAA5808693.1"/>
    </source>
</evidence>
<evidence type="ECO:0000256" key="6">
    <source>
        <dbReference type="ARBA" id="ARBA00022825"/>
    </source>
</evidence>
<dbReference type="InterPro" id="IPR003137">
    <property type="entry name" value="PA_domain"/>
</dbReference>
<dbReference type="PROSITE" id="PS51892">
    <property type="entry name" value="SUBTILASE"/>
    <property type="match status" value="1"/>
</dbReference>
<dbReference type="SUPFAM" id="SSF52743">
    <property type="entry name" value="Subtilisin-like"/>
    <property type="match status" value="1"/>
</dbReference>
<feature type="domain" description="Peptidase S8/S53" evidence="9">
    <location>
        <begin position="136"/>
        <end position="561"/>
    </location>
</feature>
<dbReference type="SUPFAM" id="SSF52025">
    <property type="entry name" value="PA domain"/>
    <property type="match status" value="1"/>
</dbReference>
<dbReference type="InterPro" id="IPR050131">
    <property type="entry name" value="Peptidase_S8_subtilisin-like"/>
</dbReference>
<dbReference type="InterPro" id="IPR000209">
    <property type="entry name" value="Peptidase_S8/S53_dom"/>
</dbReference>
<dbReference type="InterPro" id="IPR015500">
    <property type="entry name" value="Peptidase_S8_subtilisin-rel"/>
</dbReference>
<evidence type="ECO:0000256" key="8">
    <source>
        <dbReference type="SAM" id="SignalP"/>
    </source>
</evidence>
<dbReference type="Pfam" id="PF00082">
    <property type="entry name" value="Peptidase_S8"/>
    <property type="match status" value="1"/>
</dbReference>
<protein>
    <submittedName>
        <fullName evidence="12">Uncharacterized protein</fullName>
    </submittedName>
</protein>
<keyword evidence="6 7" id="KW-0720">Serine protease</keyword>
<feature type="signal peptide" evidence="8">
    <location>
        <begin position="1"/>
        <end position="22"/>
    </location>
</feature>
<feature type="domain" description="C5a peptidase/Subtilisin-like protease SBT2-like Fn3-like" evidence="11">
    <location>
        <begin position="592"/>
        <end position="708"/>
    </location>
</feature>
<evidence type="ECO:0000256" key="1">
    <source>
        <dbReference type="ARBA" id="ARBA00011073"/>
    </source>
</evidence>
<dbReference type="Pfam" id="PF06280">
    <property type="entry name" value="fn3_5"/>
    <property type="match status" value="1"/>
</dbReference>
<name>A0ABP9YP97_9FUNG</name>
<organism evidence="12 13">
    <name type="scientific">Mucor flavus</name>
    <dbReference type="NCBI Taxonomy" id="439312"/>
    <lineage>
        <taxon>Eukaryota</taxon>
        <taxon>Fungi</taxon>
        <taxon>Fungi incertae sedis</taxon>
        <taxon>Mucoromycota</taxon>
        <taxon>Mucoromycotina</taxon>
        <taxon>Mucoromycetes</taxon>
        <taxon>Mucorales</taxon>
        <taxon>Mucorineae</taxon>
        <taxon>Mucoraceae</taxon>
        <taxon>Mucor</taxon>
    </lineage>
</organism>
<reference evidence="12 13" key="1">
    <citation type="submission" date="2024-04" db="EMBL/GenBank/DDBJ databases">
        <title>genome sequences of Mucor flavus KT1a and Helicostylum pulchrum KT1b strains isolated from the surface of a dry-aged beef.</title>
        <authorList>
            <person name="Toyotome T."/>
            <person name="Hosono M."/>
            <person name="Torimaru M."/>
            <person name="Fukuda K."/>
            <person name="Mikami N."/>
        </authorList>
    </citation>
    <scope>NUCLEOTIDE SEQUENCE [LARGE SCALE GENOMIC DNA]</scope>
    <source>
        <strain evidence="12 13">KT1a</strain>
    </source>
</reference>
<proteinExistence type="inferred from homology"/>
<keyword evidence="13" id="KW-1185">Reference proteome</keyword>
<dbReference type="InterPro" id="IPR022398">
    <property type="entry name" value="Peptidase_S8_His-AS"/>
</dbReference>
<dbReference type="EMBL" id="BAABUK010000003">
    <property type="protein sequence ID" value="GAA5808693.1"/>
    <property type="molecule type" value="Genomic_DNA"/>
</dbReference>
<feature type="active site" description="Charge relay system" evidence="7">
    <location>
        <position position="514"/>
    </location>
</feature>
<dbReference type="InterPro" id="IPR010435">
    <property type="entry name" value="C5a/SBT2-like_Fn3"/>
</dbReference>
<dbReference type="PRINTS" id="PR00723">
    <property type="entry name" value="SUBTILISIN"/>
</dbReference>
<keyword evidence="3 7" id="KW-0645">Protease</keyword>
<feature type="active site" description="Charge relay system" evidence="7">
    <location>
        <position position="145"/>
    </location>
</feature>
<dbReference type="Gene3D" id="3.40.50.200">
    <property type="entry name" value="Peptidase S8/S53 domain"/>
    <property type="match status" value="2"/>
</dbReference>
<dbReference type="Gene3D" id="2.60.40.1710">
    <property type="entry name" value="Subtilisin-like superfamily"/>
    <property type="match status" value="1"/>
</dbReference>
<dbReference type="PROSITE" id="PS00137">
    <property type="entry name" value="SUBTILASE_HIS"/>
    <property type="match status" value="1"/>
</dbReference>
<dbReference type="PANTHER" id="PTHR43806">
    <property type="entry name" value="PEPTIDASE S8"/>
    <property type="match status" value="1"/>
</dbReference>
<dbReference type="CDD" id="cd07489">
    <property type="entry name" value="Peptidases_S8_5"/>
    <property type="match status" value="1"/>
</dbReference>
<comment type="similarity">
    <text evidence="1 7">Belongs to the peptidase S8 family.</text>
</comment>
<dbReference type="InterPro" id="IPR036852">
    <property type="entry name" value="Peptidase_S8/S53_dom_sf"/>
</dbReference>
<evidence type="ECO:0000256" key="2">
    <source>
        <dbReference type="ARBA" id="ARBA00022512"/>
    </source>
</evidence>
<keyword evidence="2" id="KW-0134">Cell wall</keyword>
<dbReference type="Pfam" id="PF02225">
    <property type="entry name" value="PA"/>
    <property type="match status" value="1"/>
</dbReference>
<feature type="active site" description="Charge relay system" evidence="7">
    <location>
        <position position="203"/>
    </location>
</feature>
<keyword evidence="5 7" id="KW-0378">Hydrolase</keyword>
<evidence type="ECO:0000259" key="11">
    <source>
        <dbReference type="Pfam" id="PF06280"/>
    </source>
</evidence>
<evidence type="ECO:0000313" key="13">
    <source>
        <dbReference type="Proteomes" id="UP001473302"/>
    </source>
</evidence>
<comment type="caution">
    <text evidence="12">The sequence shown here is derived from an EMBL/GenBank/DDBJ whole genome shotgun (WGS) entry which is preliminary data.</text>
</comment>
<dbReference type="PANTHER" id="PTHR43806:SF66">
    <property type="entry name" value="SERIN ENDOPEPTIDASE"/>
    <property type="match status" value="1"/>
</dbReference>
<keyword evidence="4 8" id="KW-0732">Signal</keyword>